<dbReference type="Pfam" id="PF00240">
    <property type="entry name" value="ubiquitin"/>
    <property type="match status" value="3"/>
</dbReference>
<dbReference type="Proteomes" id="UP001141552">
    <property type="component" value="Unassembled WGS sequence"/>
</dbReference>
<dbReference type="InterPro" id="IPR019954">
    <property type="entry name" value="Ubiquitin_CS"/>
</dbReference>
<dbReference type="GO" id="GO:0031593">
    <property type="term" value="F:polyubiquitin modification-dependent protein binding"/>
    <property type="evidence" value="ECO:0007669"/>
    <property type="project" value="TreeGrafter"/>
</dbReference>
<feature type="domain" description="Ubiquitin-like" evidence="2">
    <location>
        <begin position="219"/>
        <end position="300"/>
    </location>
</feature>
<reference evidence="3" key="1">
    <citation type="submission" date="2022-02" db="EMBL/GenBank/DDBJ databases">
        <authorList>
            <person name="Henning P.M."/>
            <person name="McCubbin A.G."/>
            <person name="Shore J.S."/>
        </authorList>
    </citation>
    <scope>NUCLEOTIDE SEQUENCE</scope>
    <source>
        <strain evidence="3">F60SS</strain>
        <tissue evidence="3">Leaves</tissue>
    </source>
</reference>
<feature type="domain" description="Ubiquitin-like" evidence="2">
    <location>
        <begin position="105"/>
        <end position="185"/>
    </location>
</feature>
<dbReference type="PANTHER" id="PTHR10621">
    <property type="entry name" value="UV EXCISION REPAIR PROTEIN RAD23"/>
    <property type="match status" value="1"/>
</dbReference>
<name>A0A9Q0JEJ2_9ROSI</name>
<dbReference type="PANTHER" id="PTHR10621:SF38">
    <property type="entry name" value="UBIQUITIN DOMAIN-CONTAINING PROTEIN 7SL RNA1-RELATED"/>
    <property type="match status" value="1"/>
</dbReference>
<feature type="region of interest" description="Disordered" evidence="1">
    <location>
        <begin position="177"/>
        <end position="219"/>
    </location>
</feature>
<dbReference type="SUPFAM" id="SSF54236">
    <property type="entry name" value="Ubiquitin-like"/>
    <property type="match status" value="3"/>
</dbReference>
<feature type="compositionally biased region" description="Low complexity" evidence="1">
    <location>
        <begin position="89"/>
        <end position="98"/>
    </location>
</feature>
<dbReference type="InterPro" id="IPR029071">
    <property type="entry name" value="Ubiquitin-like_domsf"/>
</dbReference>
<dbReference type="GO" id="GO:0043130">
    <property type="term" value="F:ubiquitin binding"/>
    <property type="evidence" value="ECO:0007669"/>
    <property type="project" value="TreeGrafter"/>
</dbReference>
<evidence type="ECO:0000256" key="1">
    <source>
        <dbReference type="SAM" id="MobiDB-lite"/>
    </source>
</evidence>
<dbReference type="FunFam" id="3.10.20.90:FF:000341">
    <property type="entry name" value="Ubiquitin-like superfamily protein"/>
    <property type="match status" value="1"/>
</dbReference>
<protein>
    <recommendedName>
        <fullName evidence="2">Ubiquitin-like domain-containing protein</fullName>
    </recommendedName>
</protein>
<feature type="compositionally biased region" description="Low complexity" evidence="1">
    <location>
        <begin position="203"/>
        <end position="216"/>
    </location>
</feature>
<dbReference type="PROSITE" id="PS50053">
    <property type="entry name" value="UBIQUITIN_2"/>
    <property type="match status" value="3"/>
</dbReference>
<dbReference type="GO" id="GO:0005654">
    <property type="term" value="C:nucleoplasm"/>
    <property type="evidence" value="ECO:0007669"/>
    <property type="project" value="TreeGrafter"/>
</dbReference>
<keyword evidence="4" id="KW-1185">Reference proteome</keyword>
<gene>
    <name evidence="3" type="ORF">Tsubulata_033594</name>
</gene>
<dbReference type="CDD" id="cd17039">
    <property type="entry name" value="Ubl_ubiquitin_like"/>
    <property type="match status" value="2"/>
</dbReference>
<evidence type="ECO:0000259" key="2">
    <source>
        <dbReference type="PROSITE" id="PS50053"/>
    </source>
</evidence>
<dbReference type="OrthoDB" id="419317at2759"/>
<dbReference type="GO" id="GO:0005829">
    <property type="term" value="C:cytosol"/>
    <property type="evidence" value="ECO:0007669"/>
    <property type="project" value="TreeGrafter"/>
</dbReference>
<organism evidence="3 4">
    <name type="scientific">Turnera subulata</name>
    <dbReference type="NCBI Taxonomy" id="218843"/>
    <lineage>
        <taxon>Eukaryota</taxon>
        <taxon>Viridiplantae</taxon>
        <taxon>Streptophyta</taxon>
        <taxon>Embryophyta</taxon>
        <taxon>Tracheophyta</taxon>
        <taxon>Spermatophyta</taxon>
        <taxon>Magnoliopsida</taxon>
        <taxon>eudicotyledons</taxon>
        <taxon>Gunneridae</taxon>
        <taxon>Pentapetalae</taxon>
        <taxon>rosids</taxon>
        <taxon>fabids</taxon>
        <taxon>Malpighiales</taxon>
        <taxon>Passifloraceae</taxon>
        <taxon>Turnera</taxon>
    </lineage>
</organism>
<reference evidence="3" key="2">
    <citation type="journal article" date="2023" name="Plants (Basel)">
        <title>Annotation of the Turnera subulata (Passifloraceae) Draft Genome Reveals the S-Locus Evolved after the Divergence of Turneroideae from Passifloroideae in a Stepwise Manner.</title>
        <authorList>
            <person name="Henning P.M."/>
            <person name="Roalson E.H."/>
            <person name="Mir W."/>
            <person name="McCubbin A.G."/>
            <person name="Shore J.S."/>
        </authorList>
    </citation>
    <scope>NUCLEOTIDE SEQUENCE</scope>
    <source>
        <strain evidence="3">F60SS</strain>
    </source>
</reference>
<evidence type="ECO:0000313" key="4">
    <source>
        <dbReference type="Proteomes" id="UP001141552"/>
    </source>
</evidence>
<dbReference type="SMART" id="SM00213">
    <property type="entry name" value="UBQ"/>
    <property type="match status" value="3"/>
</dbReference>
<feature type="region of interest" description="Disordered" evidence="1">
    <location>
        <begin position="74"/>
        <end position="103"/>
    </location>
</feature>
<evidence type="ECO:0000313" key="3">
    <source>
        <dbReference type="EMBL" id="KAJ4838738.1"/>
    </source>
</evidence>
<dbReference type="Gene3D" id="3.10.20.90">
    <property type="entry name" value="Phosphatidylinositol 3-kinase Catalytic Subunit, Chain A, domain 1"/>
    <property type="match status" value="3"/>
</dbReference>
<proteinExistence type="predicted"/>
<feature type="domain" description="Ubiquitin-like" evidence="2">
    <location>
        <begin position="1"/>
        <end position="76"/>
    </location>
</feature>
<accession>A0A9Q0JEJ2</accession>
<dbReference type="PROSITE" id="PS00299">
    <property type="entry name" value="UBIQUITIN_1"/>
    <property type="match status" value="1"/>
</dbReference>
<dbReference type="EMBL" id="JAKUCV010003492">
    <property type="protein sequence ID" value="KAJ4838738.1"/>
    <property type="molecule type" value="Genomic_DNA"/>
</dbReference>
<dbReference type="GO" id="GO:0070628">
    <property type="term" value="F:proteasome binding"/>
    <property type="evidence" value="ECO:0007669"/>
    <property type="project" value="TreeGrafter"/>
</dbReference>
<comment type="caution">
    <text evidence="3">The sequence shown here is derived from an EMBL/GenBank/DDBJ whole genome shotgun (WGS) entry which is preliminary data.</text>
</comment>
<dbReference type="InterPro" id="IPR000626">
    <property type="entry name" value="Ubiquitin-like_dom"/>
</dbReference>
<dbReference type="GO" id="GO:0043161">
    <property type="term" value="P:proteasome-mediated ubiquitin-dependent protein catabolic process"/>
    <property type="evidence" value="ECO:0007669"/>
    <property type="project" value="TreeGrafter"/>
</dbReference>
<dbReference type="AlphaFoldDB" id="A0A9Q0JEJ2"/>
<sequence>MDVFFEPQKGRPFSIEVGFFDSVLEIKEKIQKYQGIPVQKQTLVFHGQVLHDERDVAYCEILQNSRIQLIVSQETTTTTATEKPKAIKTEQQSSSSSPPDHHHKIQLNIKSSQSSKIHGLLEMDSQSSILQLKEKIHHEMEPLVPVTRLIIIQSNGEELQDHRSLRECELQDNSEINVGIRPPTSSSQINGAGPAGQVGTATAAPAPSPQQQQPASKKMRLSVLHNCGTNKIQVEVNPSDNVGELRKELQKLHQKSQFHLPQDGYFFIFKQNVMDDDRSFRWHHVVSGDTIEVFNGSVTGGT</sequence>